<dbReference type="NCBIfam" id="TIGR00678">
    <property type="entry name" value="holB"/>
    <property type="match status" value="1"/>
</dbReference>
<dbReference type="InterPro" id="IPR050238">
    <property type="entry name" value="DNA_Rep/Repair_Clamp_Loader"/>
</dbReference>
<proteinExistence type="predicted"/>
<dbReference type="Proteomes" id="UP000515819">
    <property type="component" value="Chromosome"/>
</dbReference>
<gene>
    <name evidence="1" type="primary">holB</name>
    <name evidence="1" type="ORF">H9Q76_01290</name>
</gene>
<dbReference type="RefSeq" id="WP_021984772.1">
    <property type="nucleotide sequence ID" value="NZ_CP060632.1"/>
</dbReference>
<dbReference type="PANTHER" id="PTHR11669:SF8">
    <property type="entry name" value="DNA POLYMERASE III SUBUNIT DELTA"/>
    <property type="match status" value="1"/>
</dbReference>
<name>A0A7G9FN44_9FIRM</name>
<dbReference type="PANTHER" id="PTHR11669">
    <property type="entry name" value="REPLICATION FACTOR C / DNA POLYMERASE III GAMMA-TAU SUBUNIT"/>
    <property type="match status" value="1"/>
</dbReference>
<keyword evidence="1" id="KW-0548">Nucleotidyltransferase</keyword>
<dbReference type="Gene3D" id="3.40.50.300">
    <property type="entry name" value="P-loop containing nucleotide triphosphate hydrolases"/>
    <property type="match status" value="1"/>
</dbReference>
<accession>A0A7G9FN44</accession>
<evidence type="ECO:0000313" key="2">
    <source>
        <dbReference type="Proteomes" id="UP000515819"/>
    </source>
</evidence>
<keyword evidence="2" id="KW-1185">Reference proteome</keyword>
<dbReference type="GO" id="GO:0008408">
    <property type="term" value="F:3'-5' exonuclease activity"/>
    <property type="evidence" value="ECO:0007669"/>
    <property type="project" value="InterPro"/>
</dbReference>
<keyword evidence="1" id="KW-0808">Transferase</keyword>
<dbReference type="EMBL" id="CP060632">
    <property type="protein sequence ID" value="QNL99975.1"/>
    <property type="molecule type" value="Genomic_DNA"/>
</dbReference>
<dbReference type="InterPro" id="IPR027417">
    <property type="entry name" value="P-loop_NTPase"/>
</dbReference>
<dbReference type="Pfam" id="PF13177">
    <property type="entry name" value="DNA_pol3_delta2"/>
    <property type="match status" value="1"/>
</dbReference>
<dbReference type="SUPFAM" id="SSF52540">
    <property type="entry name" value="P-loop containing nucleoside triphosphate hydrolases"/>
    <property type="match status" value="1"/>
</dbReference>
<dbReference type="AlphaFoldDB" id="A0A7G9FN44"/>
<dbReference type="InterPro" id="IPR004622">
    <property type="entry name" value="DNA_pol_HolB"/>
</dbReference>
<organism evidence="1 2">
    <name type="scientific">Wujia chipingensis</name>
    <dbReference type="NCBI Taxonomy" id="2763670"/>
    <lineage>
        <taxon>Bacteria</taxon>
        <taxon>Bacillati</taxon>
        <taxon>Bacillota</taxon>
        <taxon>Clostridia</taxon>
        <taxon>Lachnospirales</taxon>
        <taxon>Lachnospiraceae</taxon>
        <taxon>Wujia</taxon>
    </lineage>
</organism>
<protein>
    <submittedName>
        <fullName evidence="1">DNA polymerase III subunit delta</fullName>
        <ecNumber evidence="1">2.7.7.7</ecNumber>
    </submittedName>
</protein>
<sequence>MGFKGIVGHEDIIAHFKSSIETGNVAHAYIISGDAGSGKKALAYAFAETLECEAGGTEACGTCQSCLQVSTGNYPDIITVTHEKPNLISVDEVRDQLINTIDIKPYKGKYKIYIIPDAELLNVQAQNAMLKTIEEPPAYAVILLLTTNLDKLLETVKSRCLKLQTKPIRERDVLAYLTNVMGLTKEKAYFCLDFAQGNLGKAIKLAGNDEYAAIVDSVVGVLAHIDEMDVETLGKAVKDIEQFKMSMNDYMDLMMMWYRDAMMLKVTGNVDKILFKNEFSILKKQAGKLTFKSIEDKIDAIAKAEQRLLANANFEVTIELLLLTLKEEASAEE</sequence>
<dbReference type="GO" id="GO:0003887">
    <property type="term" value="F:DNA-directed DNA polymerase activity"/>
    <property type="evidence" value="ECO:0007669"/>
    <property type="project" value="UniProtKB-EC"/>
</dbReference>
<dbReference type="KEGG" id="wcp:H9Q76_01290"/>
<dbReference type="GO" id="GO:0006261">
    <property type="term" value="P:DNA-templated DNA replication"/>
    <property type="evidence" value="ECO:0007669"/>
    <property type="project" value="TreeGrafter"/>
</dbReference>
<evidence type="ECO:0000313" key="1">
    <source>
        <dbReference type="EMBL" id="QNL99975.1"/>
    </source>
</evidence>
<dbReference type="EC" id="2.7.7.7" evidence="1"/>
<reference evidence="1 2" key="1">
    <citation type="submission" date="2020-08" db="EMBL/GenBank/DDBJ databases">
        <authorList>
            <person name="Liu C."/>
            <person name="Sun Q."/>
        </authorList>
    </citation>
    <scope>NUCLEOTIDE SEQUENCE [LARGE SCALE GENOMIC DNA]</scope>
    <source>
        <strain evidence="1 2">NSJ-4</strain>
    </source>
</reference>